<name>A0A2A2TP86_9CYAN</name>
<comment type="similarity">
    <text evidence="1 2">Belongs to the UPF0102 family.</text>
</comment>
<dbReference type="InterPro" id="IPR011335">
    <property type="entry name" value="Restrct_endonuc-II-like"/>
</dbReference>
<dbReference type="AlphaFoldDB" id="A0A2A2TP86"/>
<gene>
    <name evidence="3" type="ORF">CK510_02710</name>
</gene>
<evidence type="ECO:0000313" key="3">
    <source>
        <dbReference type="EMBL" id="PAX60260.1"/>
    </source>
</evidence>
<dbReference type="InterPro" id="IPR003509">
    <property type="entry name" value="UPF0102_YraN-like"/>
</dbReference>
<evidence type="ECO:0000256" key="1">
    <source>
        <dbReference type="ARBA" id="ARBA00006738"/>
    </source>
</evidence>
<keyword evidence="4" id="KW-1185">Reference proteome</keyword>
<dbReference type="Pfam" id="PF02021">
    <property type="entry name" value="UPF0102"/>
    <property type="match status" value="1"/>
</dbReference>
<reference evidence="3 4" key="1">
    <citation type="submission" date="2017-08" db="EMBL/GenBank/DDBJ databases">
        <title>Draft genome sequence of filamentous cyanobacterium Calothrix elsteri CCALA 953.</title>
        <authorList>
            <person name="Gagunashvili A.N."/>
            <person name="Elster J."/>
            <person name="Andresson O.S."/>
        </authorList>
    </citation>
    <scope>NUCLEOTIDE SEQUENCE [LARGE SCALE GENOMIC DNA]</scope>
    <source>
        <strain evidence="3 4">CCALA 953</strain>
    </source>
</reference>
<dbReference type="RefSeq" id="WP_095720228.1">
    <property type="nucleotide sequence ID" value="NZ_NTFS01000016.1"/>
</dbReference>
<evidence type="ECO:0000313" key="4">
    <source>
        <dbReference type="Proteomes" id="UP000218238"/>
    </source>
</evidence>
<protein>
    <recommendedName>
        <fullName evidence="2">UPF0102 protein CK510_02710</fullName>
    </recommendedName>
</protein>
<dbReference type="InterPro" id="IPR011856">
    <property type="entry name" value="tRNA_endonuc-like_dom_sf"/>
</dbReference>
<dbReference type="SUPFAM" id="SSF52980">
    <property type="entry name" value="Restriction endonuclease-like"/>
    <property type="match status" value="1"/>
</dbReference>
<organism evidence="3 4">
    <name type="scientific">Brunnivagina elsteri CCALA 953</name>
    <dbReference type="NCBI Taxonomy" id="987040"/>
    <lineage>
        <taxon>Bacteria</taxon>
        <taxon>Bacillati</taxon>
        <taxon>Cyanobacteriota</taxon>
        <taxon>Cyanophyceae</taxon>
        <taxon>Nostocales</taxon>
        <taxon>Calotrichaceae</taxon>
        <taxon>Brunnivagina</taxon>
    </lineage>
</organism>
<dbReference type="HAMAP" id="MF_00048">
    <property type="entry name" value="UPF0102"/>
    <property type="match status" value="1"/>
</dbReference>
<dbReference type="CDD" id="cd20736">
    <property type="entry name" value="PoNe_Nuclease"/>
    <property type="match status" value="1"/>
</dbReference>
<evidence type="ECO:0000256" key="2">
    <source>
        <dbReference type="HAMAP-Rule" id="MF_00048"/>
    </source>
</evidence>
<comment type="caution">
    <text evidence="3">The sequence shown here is derived from an EMBL/GenBank/DDBJ whole genome shotgun (WGS) entry which is preliminary data.</text>
</comment>
<dbReference type="GO" id="GO:0003676">
    <property type="term" value="F:nucleic acid binding"/>
    <property type="evidence" value="ECO:0007669"/>
    <property type="project" value="InterPro"/>
</dbReference>
<dbReference type="EMBL" id="NTFS01000016">
    <property type="protein sequence ID" value="PAX60260.1"/>
    <property type="molecule type" value="Genomic_DNA"/>
</dbReference>
<dbReference type="NCBIfam" id="TIGR00252">
    <property type="entry name" value="YraN family protein"/>
    <property type="match status" value="1"/>
</dbReference>
<sequence length="168" mass="18872">MSDLPPSNYPDIGTLGEDLVAQWLESCGWTILHRRWRSRWGEIDIIAEYTQTLAFIEVKTRSTGSWDSGGRDAIKPSKQEKISRTAQMYLAKFPEKADFNCRFDVAIAEAQKVPSPKILSPKISSPKLLKSSHTNEKSHSLAFLSTPSHYLTLQEYIPGAFDSLIDNG</sequence>
<dbReference type="Gene3D" id="3.40.1350.10">
    <property type="match status" value="1"/>
</dbReference>
<dbReference type="PANTHER" id="PTHR34039">
    <property type="entry name" value="UPF0102 PROTEIN YRAN"/>
    <property type="match status" value="1"/>
</dbReference>
<proteinExistence type="inferred from homology"/>
<accession>A0A2A2TP86</accession>
<dbReference type="PANTHER" id="PTHR34039:SF1">
    <property type="entry name" value="UPF0102 PROTEIN YRAN"/>
    <property type="match status" value="1"/>
</dbReference>
<dbReference type="OrthoDB" id="9802516at2"/>
<dbReference type="Proteomes" id="UP000218238">
    <property type="component" value="Unassembled WGS sequence"/>
</dbReference>